<dbReference type="PRINTS" id="PR00051">
    <property type="entry name" value="DNAA"/>
</dbReference>
<name>A0A140L033_9FIRM</name>
<evidence type="ECO:0000259" key="2">
    <source>
        <dbReference type="SMART" id="SM00382"/>
    </source>
</evidence>
<protein>
    <submittedName>
        <fullName evidence="3">Primosomal protein DnaI</fullName>
    </submittedName>
</protein>
<dbReference type="InterPro" id="IPR020591">
    <property type="entry name" value="Chromosome_initiator_DnaA-like"/>
</dbReference>
<keyword evidence="4" id="KW-1185">Reference proteome</keyword>
<evidence type="ECO:0000256" key="1">
    <source>
        <dbReference type="RuleBase" id="RU004227"/>
    </source>
</evidence>
<dbReference type="OrthoDB" id="9776217at2"/>
<dbReference type="PANTHER" id="PTHR30050:SF4">
    <property type="entry name" value="ATP-BINDING PROTEIN RV3427C IN INSERTION SEQUENCE-RELATED"/>
    <property type="match status" value="1"/>
</dbReference>
<comment type="caution">
    <text evidence="3">The sequence shown here is derived from an EMBL/GenBank/DDBJ whole genome shotgun (WGS) entry which is preliminary data.</text>
</comment>
<reference evidence="3 4" key="1">
    <citation type="submission" date="2015-12" db="EMBL/GenBank/DDBJ databases">
        <title>Draft genome sequence of the thermoanaerobe Thermotalea metallivorans, an isolate from the runoff channel of the Great Artesian Basin, Australia.</title>
        <authorList>
            <person name="Patel B.K."/>
        </authorList>
    </citation>
    <scope>NUCLEOTIDE SEQUENCE [LARGE SCALE GENOMIC DNA]</scope>
    <source>
        <strain evidence="3 4">B2-1</strain>
    </source>
</reference>
<dbReference type="NCBIfam" id="NF005304">
    <property type="entry name" value="PRK06835.1"/>
    <property type="match status" value="1"/>
</dbReference>
<comment type="similarity">
    <text evidence="1">Belongs to the DnaA family.</text>
</comment>
<dbReference type="InterPro" id="IPR013317">
    <property type="entry name" value="DnaA_dom"/>
</dbReference>
<dbReference type="InterPro" id="IPR003593">
    <property type="entry name" value="AAA+_ATPase"/>
</dbReference>
<dbReference type="AlphaFoldDB" id="A0A140L033"/>
<sequence>MYHQFVKDILLEYEKIRDFEHKELEKRKKHVYSLVPRIKAIDEEIGKTGMLVAKTILSNPQNYEQSLRYIKEKMDRLKQEKAILLTENNFPLHYMELNYQCSTCKDTGFGPDGEKCSCFKQRLINRAYEMSNMSRVLEKENFQTFNLELFSDSKYKDEELTPKQNMQNILSICEGFVINFDQKPKENLFFYGATGLGKTFMCNCIAKALLDKGKIVIYQTAFKILEILEDYKFNNQRTPDIETSYQLLFDCDLLIIDDLGTELNNSFTNTEIFNIINSRLVQGKKILISTNLSPIEIANIYSHRVSSRIFGEFTILKFYGKDLRWER</sequence>
<proteinExistence type="inferred from homology"/>
<organism evidence="3 4">
    <name type="scientific">Thermotalea metallivorans</name>
    <dbReference type="NCBI Taxonomy" id="520762"/>
    <lineage>
        <taxon>Bacteria</taxon>
        <taxon>Bacillati</taxon>
        <taxon>Bacillota</taxon>
        <taxon>Clostridia</taxon>
        <taxon>Peptostreptococcales</taxon>
        <taxon>Thermotaleaceae</taxon>
        <taxon>Thermotalea</taxon>
    </lineage>
</organism>
<dbReference type="InterPro" id="IPR027417">
    <property type="entry name" value="P-loop_NTPase"/>
</dbReference>
<feature type="domain" description="AAA+ ATPase" evidence="2">
    <location>
        <begin position="184"/>
        <end position="316"/>
    </location>
</feature>
<dbReference type="Proteomes" id="UP000070456">
    <property type="component" value="Unassembled WGS sequence"/>
</dbReference>
<keyword evidence="1" id="KW-0235">DNA replication</keyword>
<dbReference type="Pfam" id="PF00308">
    <property type="entry name" value="Bac_DnaA"/>
    <property type="match status" value="1"/>
</dbReference>
<dbReference type="STRING" id="520762.AN619_28300"/>
<dbReference type="CDD" id="cd00009">
    <property type="entry name" value="AAA"/>
    <property type="match status" value="1"/>
</dbReference>
<evidence type="ECO:0000313" key="4">
    <source>
        <dbReference type="Proteomes" id="UP000070456"/>
    </source>
</evidence>
<dbReference type="PATRIC" id="fig|520762.4.peg.3125"/>
<dbReference type="RefSeq" id="WP_068557912.1">
    <property type="nucleotide sequence ID" value="NZ_LOEE01000072.1"/>
</dbReference>
<dbReference type="SUPFAM" id="SSF52540">
    <property type="entry name" value="P-loop containing nucleoside triphosphate hydrolases"/>
    <property type="match status" value="1"/>
</dbReference>
<dbReference type="EMBL" id="LOEE01000072">
    <property type="protein sequence ID" value="KXG73908.1"/>
    <property type="molecule type" value="Genomic_DNA"/>
</dbReference>
<dbReference type="PANTHER" id="PTHR30050">
    <property type="entry name" value="CHROMOSOMAL REPLICATION INITIATOR PROTEIN DNAA"/>
    <property type="match status" value="1"/>
</dbReference>
<dbReference type="Gene3D" id="3.40.50.300">
    <property type="entry name" value="P-loop containing nucleotide triphosphate hydrolases"/>
    <property type="match status" value="1"/>
</dbReference>
<accession>A0A140L033</accession>
<dbReference type="SMART" id="SM00382">
    <property type="entry name" value="AAA"/>
    <property type="match status" value="1"/>
</dbReference>
<evidence type="ECO:0000313" key="3">
    <source>
        <dbReference type="EMBL" id="KXG73908.1"/>
    </source>
</evidence>
<gene>
    <name evidence="3" type="primary">dnaI</name>
    <name evidence="3" type="ORF">AN619_28300</name>
</gene>
<dbReference type="GO" id="GO:0006260">
    <property type="term" value="P:DNA replication"/>
    <property type="evidence" value="ECO:0007669"/>
    <property type="project" value="UniProtKB-KW"/>
</dbReference>